<dbReference type="GO" id="GO:0005886">
    <property type="term" value="C:plasma membrane"/>
    <property type="evidence" value="ECO:0007669"/>
    <property type="project" value="TreeGrafter"/>
</dbReference>
<dbReference type="CDD" id="cd01129">
    <property type="entry name" value="PulE-GspE-like"/>
    <property type="match status" value="1"/>
</dbReference>
<dbReference type="NCBIfam" id="NF007755">
    <property type="entry name" value="PRK10436.1"/>
    <property type="match status" value="1"/>
</dbReference>
<proteinExistence type="inferred from homology"/>
<gene>
    <name evidence="5" type="primary">gspE</name>
    <name evidence="5" type="ORF">JJB97_01265</name>
</gene>
<dbReference type="SUPFAM" id="SSF52540">
    <property type="entry name" value="P-loop containing nucleoside triphosphate hydrolases"/>
    <property type="match status" value="1"/>
</dbReference>
<evidence type="ECO:0000313" key="6">
    <source>
        <dbReference type="Proteomes" id="UP000659047"/>
    </source>
</evidence>
<accession>A0A8K0V4I8</accession>
<evidence type="ECO:0000313" key="5">
    <source>
        <dbReference type="EMBL" id="MBK4713980.1"/>
    </source>
</evidence>
<dbReference type="PANTHER" id="PTHR30258:SF1">
    <property type="entry name" value="PROTEIN TRANSPORT PROTEIN HOFB HOMOLOG"/>
    <property type="match status" value="1"/>
</dbReference>
<dbReference type="Pfam" id="PF00437">
    <property type="entry name" value="T2SSE"/>
    <property type="match status" value="1"/>
</dbReference>
<dbReference type="RefSeq" id="WP_238711989.1">
    <property type="nucleotide sequence ID" value="NZ_JAEPBH010000002.1"/>
</dbReference>
<evidence type="ECO:0000256" key="1">
    <source>
        <dbReference type="ARBA" id="ARBA00006611"/>
    </source>
</evidence>
<name>A0A8K0V4I8_9ENTR</name>
<dbReference type="GO" id="GO:0016887">
    <property type="term" value="F:ATP hydrolysis activity"/>
    <property type="evidence" value="ECO:0007669"/>
    <property type="project" value="TreeGrafter"/>
</dbReference>
<dbReference type="Proteomes" id="UP000659047">
    <property type="component" value="Unassembled WGS sequence"/>
</dbReference>
<dbReference type="GO" id="GO:0005524">
    <property type="term" value="F:ATP binding"/>
    <property type="evidence" value="ECO:0007669"/>
    <property type="project" value="UniProtKB-KW"/>
</dbReference>
<dbReference type="InterPro" id="IPR001482">
    <property type="entry name" value="T2SS/T4SS_dom"/>
</dbReference>
<evidence type="ECO:0000259" key="4">
    <source>
        <dbReference type="PROSITE" id="PS00662"/>
    </source>
</evidence>
<dbReference type="AlphaFoldDB" id="A0A8K0V4I8"/>
<protein>
    <submittedName>
        <fullName evidence="5">Type II secretion system protein GspE</fullName>
    </submittedName>
</protein>
<dbReference type="Gene3D" id="3.30.450.90">
    <property type="match status" value="1"/>
</dbReference>
<keyword evidence="2" id="KW-0547">Nucleotide-binding</keyword>
<organism evidence="5 6">
    <name type="scientific">Tenebrionibacter intestinalis</name>
    <dbReference type="NCBI Taxonomy" id="2799638"/>
    <lineage>
        <taxon>Bacteria</taxon>
        <taxon>Pseudomonadati</taxon>
        <taxon>Pseudomonadota</taxon>
        <taxon>Gammaproteobacteria</taxon>
        <taxon>Enterobacterales</taxon>
        <taxon>Enterobacteriaceae</taxon>
        <taxon>Tenebrionibacter/Tenebrionicola group</taxon>
        <taxon>Tenebrionibacter</taxon>
    </lineage>
</organism>
<evidence type="ECO:0000256" key="2">
    <source>
        <dbReference type="ARBA" id="ARBA00022741"/>
    </source>
</evidence>
<dbReference type="PANTHER" id="PTHR30258">
    <property type="entry name" value="TYPE II SECRETION SYSTEM PROTEIN GSPE-RELATED"/>
    <property type="match status" value="1"/>
</dbReference>
<reference evidence="5" key="1">
    <citation type="submission" date="2021-01" db="EMBL/GenBank/DDBJ databases">
        <title>Intestinitalea alba gen. nov., sp. nov., a novel genus of the family Enterobacteriaceae, isolated from the gut of the plastic-eating mealworm Tenebrio molitor L.</title>
        <authorList>
            <person name="Yang Y."/>
        </authorList>
    </citation>
    <scope>NUCLEOTIDE SEQUENCE</scope>
    <source>
        <strain evidence="5">BIT-L3</strain>
    </source>
</reference>
<dbReference type="InterPro" id="IPR027417">
    <property type="entry name" value="P-loop_NTPase"/>
</dbReference>
<sequence length="458" mass="50107">METEQIKKICQQHHAALLSVNGETIRVAVANAPSTEFAQALAFASSKRADIECWSPERLEKYLQDSQQNPLFNGDRHSVVELINQALERAVARRASDIHIEPGENGARVRLRVDGVLQPLSEFSSDICAPVIARLKILGNLDIAERRLPQDGQFDTEIQGEKLSLRLSTLPCRGGEKAVLRLLRQESRPLTPQALGMAPAALAAFLDALAKPQGLILVTGPTGSGKTLTLYSALSTLNHPGVNIACVEDPVEIPLEGLTQTQIHPKAGLTFQKVLRALLRQDPDIIMIGEIRDGETAEIALKAAQTGHLVLSTLHTQSTAQTLTRLEQMGTARWQIASALALIIAQRLVRRLCPHCRKPASAQILPDTLSPEPVAHWLPVGCERCYSGYYGRVALFELMPIDSSLQNAIIAGESVPALEQICRERGMITLFEDGVRAVQQGLTTFDELWRVLGIPDEK</sequence>
<dbReference type="EMBL" id="JAEPBH010000002">
    <property type="protein sequence ID" value="MBK4713980.1"/>
    <property type="molecule type" value="Genomic_DNA"/>
</dbReference>
<comment type="similarity">
    <text evidence="1">Belongs to the GSP E family.</text>
</comment>
<feature type="domain" description="Bacterial type II secretion system protein E" evidence="4">
    <location>
        <begin position="279"/>
        <end position="293"/>
    </location>
</feature>
<comment type="caution">
    <text evidence="5">The sequence shown here is derived from an EMBL/GenBank/DDBJ whole genome shotgun (WGS) entry which is preliminary data.</text>
</comment>
<dbReference type="Gene3D" id="3.40.50.300">
    <property type="entry name" value="P-loop containing nucleotide triphosphate hydrolases"/>
    <property type="match status" value="1"/>
</dbReference>
<evidence type="ECO:0000256" key="3">
    <source>
        <dbReference type="ARBA" id="ARBA00022840"/>
    </source>
</evidence>
<keyword evidence="3" id="KW-0067">ATP-binding</keyword>
<dbReference type="PROSITE" id="PS00662">
    <property type="entry name" value="T2SP_E"/>
    <property type="match status" value="1"/>
</dbReference>
<keyword evidence="6" id="KW-1185">Reference proteome</keyword>